<reference evidence="2 3" key="1">
    <citation type="journal article" date="2014" name="J. Microbiol.">
        <title>Diaminobutyricibacter tongyongensis gen. nov., sp. nov. and Homoserinibacter gongjuensis gen. nov., sp. nov. belong to the family Microbacteriaceae.</title>
        <authorList>
            <person name="Kim S.J."/>
            <person name="Ahn J.H."/>
            <person name="Weon H.Y."/>
            <person name="Hamada M."/>
            <person name="Suzuki K."/>
            <person name="Kwon S.W."/>
        </authorList>
    </citation>
    <scope>NUCLEOTIDE SEQUENCE [LARGE SCALE GENOMIC DNA]</scope>
    <source>
        <strain evidence="2 3">NBRC 108724</strain>
    </source>
</reference>
<feature type="region of interest" description="Disordered" evidence="1">
    <location>
        <begin position="1"/>
        <end position="30"/>
    </location>
</feature>
<keyword evidence="3" id="KW-1185">Reference proteome</keyword>
<gene>
    <name evidence="2" type="ORF">G3T36_02295</name>
</gene>
<evidence type="ECO:0000313" key="2">
    <source>
        <dbReference type="EMBL" id="NEN04691.1"/>
    </source>
</evidence>
<dbReference type="AlphaFoldDB" id="A0A6L9XTG5"/>
<evidence type="ECO:0000313" key="3">
    <source>
        <dbReference type="Proteomes" id="UP000474967"/>
    </source>
</evidence>
<name>A0A6L9XTG5_9MICO</name>
<accession>A0A6L9XTG5</accession>
<organism evidence="2 3">
    <name type="scientific">Leifsonia tongyongensis</name>
    <dbReference type="NCBI Taxonomy" id="1268043"/>
    <lineage>
        <taxon>Bacteria</taxon>
        <taxon>Bacillati</taxon>
        <taxon>Actinomycetota</taxon>
        <taxon>Actinomycetes</taxon>
        <taxon>Micrococcales</taxon>
        <taxon>Microbacteriaceae</taxon>
        <taxon>Leifsonia</taxon>
    </lineage>
</organism>
<dbReference type="EMBL" id="JAAGWY010000001">
    <property type="protein sequence ID" value="NEN04691.1"/>
    <property type="molecule type" value="Genomic_DNA"/>
</dbReference>
<sequence length="72" mass="7648">MGGHQTGEFTAKVGALPLPDERTASNSLPATHGVDGDLALDVLLCPEQASPWLPHPVPTDVALIPRKHHLRP</sequence>
<comment type="caution">
    <text evidence="2">The sequence shown here is derived from an EMBL/GenBank/DDBJ whole genome shotgun (WGS) entry which is preliminary data.</text>
</comment>
<protein>
    <submittedName>
        <fullName evidence="2">Uncharacterized protein</fullName>
    </submittedName>
</protein>
<proteinExistence type="predicted"/>
<dbReference type="Proteomes" id="UP000474967">
    <property type="component" value="Unassembled WGS sequence"/>
</dbReference>
<dbReference type="RefSeq" id="WP_163287792.1">
    <property type="nucleotide sequence ID" value="NZ_JAAGWY010000001.1"/>
</dbReference>
<evidence type="ECO:0000256" key="1">
    <source>
        <dbReference type="SAM" id="MobiDB-lite"/>
    </source>
</evidence>